<proteinExistence type="predicted"/>
<dbReference type="EMBL" id="CP006935">
    <property type="protein sequence ID" value="AHC39949.1"/>
    <property type="molecule type" value="Genomic_DNA"/>
</dbReference>
<name>A0ABM5P0M0_9MOLU</name>
<protein>
    <submittedName>
        <fullName evidence="1">Uncharacterized protein</fullName>
    </submittedName>
</protein>
<gene>
    <name evidence="1" type="ORF">OVS_02295</name>
</gene>
<dbReference type="Proteomes" id="UP000018745">
    <property type="component" value="Chromosome"/>
</dbReference>
<evidence type="ECO:0000313" key="1">
    <source>
        <dbReference type="EMBL" id="AHC39949.1"/>
    </source>
</evidence>
<accession>A0ABM5P0M0</accession>
<keyword evidence="2" id="KW-1185">Reference proteome</keyword>
<sequence>MLLKKLLLEFGTLAGLVGGGAGGIASSSQKSIEFSDGDYSIFFSENSSTLVRKKQVNTDLKKRNSLISQLNYSVLNYWKWQSEGVGENFLFINGWDKAGKPIEIKSETHSQRGRELWGGRLITFSNYDGGWFGPRDLTKIWRDLEKSKEITKGKSYWPLIQESKNYLTQKDWEELSMFWSKRSKDLEEDVFGLWKGREYWAKQFGTKDGKVDLEFKLNNLGKILNSSEEDLKNKGWKYGELVRNSFLDRIRYFGDLEGTAFNYLRKTAWEDNTSIKKLKERNVAKVIGKLIYGEEMGFKCNREDADLKSKYFKECENNQKAKLGNFELVYVLKATNYSDSSYKVPEKGKGTSWKNHPSLSEEDKKKLINFEKIENSTLIFEKCEESSLFDLFDPNKKIRQEACERLLNPWFGDSVEDKRLCLFQSSENNYLLRLINYIKVITIPTWHHKNTFWTKCSNFGI</sequence>
<reference evidence="1 2" key="1">
    <citation type="journal article" date="2014" name="Genome Announc.">
        <title>Complete Genome Sequence of Mycoplasma ovis Strain Michigan, a Hemoplasma of Sheep with Two Distinct 16S rRNA Genes.</title>
        <authorList>
            <person name="Deshuillers P.L."/>
            <person name="Santos A.P."/>
            <person name="do Nascimento N.C."/>
            <person name="Hampel J.A."/>
            <person name="Bergin I.L."/>
            <person name="Dyson M.C."/>
            <person name="Messick J.B."/>
        </authorList>
    </citation>
    <scope>NUCLEOTIDE SEQUENCE [LARGE SCALE GENOMIC DNA]</scope>
    <source>
        <strain evidence="1 2">Michigan</strain>
    </source>
</reference>
<dbReference type="RefSeq" id="WP_024071240.1">
    <property type="nucleotide sequence ID" value="NC_023062.1"/>
</dbReference>
<evidence type="ECO:0000313" key="2">
    <source>
        <dbReference type="Proteomes" id="UP000018745"/>
    </source>
</evidence>
<organism evidence="1 2">
    <name type="scientific">Mycoplasma ovis str. Michigan</name>
    <dbReference type="NCBI Taxonomy" id="1415773"/>
    <lineage>
        <taxon>Bacteria</taxon>
        <taxon>Bacillati</taxon>
        <taxon>Mycoplasmatota</taxon>
        <taxon>Mollicutes</taxon>
        <taxon>Mycoplasmataceae</taxon>
        <taxon>Mycoplasma</taxon>
    </lineage>
</organism>